<dbReference type="EMBL" id="CP015101">
    <property type="protein sequence ID" value="ASJ04285.1"/>
    <property type="molecule type" value="Genomic_DNA"/>
</dbReference>
<dbReference type="OrthoDB" id="65864at2157"/>
<dbReference type="InterPro" id="IPR003824">
    <property type="entry name" value="UppP"/>
</dbReference>
<evidence type="ECO:0000256" key="11">
    <source>
        <dbReference type="ARBA" id="ARBA00047594"/>
    </source>
</evidence>
<evidence type="ECO:0000256" key="10">
    <source>
        <dbReference type="ARBA" id="ARBA00032707"/>
    </source>
</evidence>
<feature type="transmembrane region" description="Helical" evidence="12">
    <location>
        <begin position="195"/>
        <end position="214"/>
    </location>
</feature>
<dbReference type="KEGG" id="tbs:A3L01_02495"/>
<proteinExistence type="inferred from homology"/>
<feature type="transmembrane region" description="Helical" evidence="12">
    <location>
        <begin position="220"/>
        <end position="241"/>
    </location>
</feature>
<dbReference type="EC" id="3.6.1.27" evidence="3"/>
<dbReference type="RefSeq" id="WP_088864314.1">
    <property type="nucleotide sequence ID" value="NZ_CP015101.1"/>
</dbReference>
<dbReference type="GeneID" id="33325603"/>
<keyword evidence="6 12" id="KW-0812">Transmembrane</keyword>
<feature type="transmembrane region" description="Helical" evidence="12">
    <location>
        <begin position="46"/>
        <end position="63"/>
    </location>
</feature>
<evidence type="ECO:0000256" key="5">
    <source>
        <dbReference type="ARBA" id="ARBA00022475"/>
    </source>
</evidence>
<evidence type="ECO:0000256" key="2">
    <source>
        <dbReference type="ARBA" id="ARBA00010621"/>
    </source>
</evidence>
<evidence type="ECO:0000256" key="9">
    <source>
        <dbReference type="ARBA" id="ARBA00023136"/>
    </source>
</evidence>
<evidence type="ECO:0000256" key="1">
    <source>
        <dbReference type="ARBA" id="ARBA00004651"/>
    </source>
</evidence>
<keyword evidence="14" id="KW-1185">Reference proteome</keyword>
<dbReference type="GO" id="GO:0005886">
    <property type="term" value="C:plasma membrane"/>
    <property type="evidence" value="ECO:0007669"/>
    <property type="project" value="UniProtKB-SubCell"/>
</dbReference>
<accession>A0A2Z2MHT0</accession>
<feature type="transmembrane region" description="Helical" evidence="12">
    <location>
        <begin position="253"/>
        <end position="270"/>
    </location>
</feature>
<keyword evidence="9 12" id="KW-0472">Membrane</keyword>
<protein>
    <recommendedName>
        <fullName evidence="4">Undecaprenyl-diphosphatase</fullName>
        <ecNumber evidence="3">3.6.1.27</ecNumber>
    </recommendedName>
    <alternativeName>
        <fullName evidence="10">Undecaprenyl pyrophosphate phosphatase</fullName>
    </alternativeName>
</protein>
<feature type="transmembrane region" description="Helical" evidence="12">
    <location>
        <begin position="113"/>
        <end position="131"/>
    </location>
</feature>
<name>A0A2Z2MHT0_9EURY</name>
<comment type="catalytic activity">
    <reaction evidence="11">
        <text>di-trans,octa-cis-undecaprenyl diphosphate + H2O = di-trans,octa-cis-undecaprenyl phosphate + phosphate + H(+)</text>
        <dbReference type="Rhea" id="RHEA:28094"/>
        <dbReference type="ChEBI" id="CHEBI:15377"/>
        <dbReference type="ChEBI" id="CHEBI:15378"/>
        <dbReference type="ChEBI" id="CHEBI:43474"/>
        <dbReference type="ChEBI" id="CHEBI:58405"/>
        <dbReference type="ChEBI" id="CHEBI:60392"/>
        <dbReference type="EC" id="3.6.1.27"/>
    </reaction>
</comment>
<keyword evidence="7" id="KW-0378">Hydrolase</keyword>
<sequence>MVSIGEYIAPLVSGIVVALSSWLSISPEGYFVSNLLHSIDPAYVDYLVPAYLGVTFAVLFYFKEKIALGSQNALRKSFDSDTRYLLYAAIFTVLLGYPILTEVRDVIGPRTSDMVNAAIGVVIIVLGLLAGTKSEAPFKGLESRIREEKGEATLLDAMISGLSQGVTLLRGLSRSGLVLLGLLCTGISVKRALELSFIVAPIYFVMKLAFLGGWEPALPVSLLFTAFLAAFVVSIVTMKALVTLSESIGRRGFLIAFGSVAVVVYLLGVIL</sequence>
<keyword evidence="8 12" id="KW-1133">Transmembrane helix</keyword>
<gene>
    <name evidence="13" type="ORF">A3L01_02495</name>
</gene>
<dbReference type="GO" id="GO:0050380">
    <property type="term" value="F:undecaprenyl-diphosphatase activity"/>
    <property type="evidence" value="ECO:0007669"/>
    <property type="project" value="UniProtKB-EC"/>
</dbReference>
<organism evidence="13 14">
    <name type="scientific">Thermococcus barossii</name>
    <dbReference type="NCBI Taxonomy" id="54077"/>
    <lineage>
        <taxon>Archaea</taxon>
        <taxon>Methanobacteriati</taxon>
        <taxon>Methanobacteriota</taxon>
        <taxon>Thermococci</taxon>
        <taxon>Thermococcales</taxon>
        <taxon>Thermococcaceae</taxon>
        <taxon>Thermococcus</taxon>
    </lineage>
</organism>
<feature type="transmembrane region" description="Helical" evidence="12">
    <location>
        <begin position="84"/>
        <end position="101"/>
    </location>
</feature>
<evidence type="ECO:0000256" key="3">
    <source>
        <dbReference type="ARBA" id="ARBA00012374"/>
    </source>
</evidence>
<evidence type="ECO:0000256" key="8">
    <source>
        <dbReference type="ARBA" id="ARBA00022989"/>
    </source>
</evidence>
<evidence type="ECO:0000313" key="14">
    <source>
        <dbReference type="Proteomes" id="UP000250272"/>
    </source>
</evidence>
<reference evidence="13 14" key="1">
    <citation type="submission" date="2016-04" db="EMBL/GenBank/DDBJ databases">
        <title>Complete genome sequence of Thermococcus barossii type strain SHCK-94.</title>
        <authorList>
            <person name="Oger P.M."/>
        </authorList>
    </citation>
    <scope>NUCLEOTIDE SEQUENCE [LARGE SCALE GENOMIC DNA]</scope>
    <source>
        <strain evidence="13 14">SHCK-94</strain>
    </source>
</reference>
<dbReference type="Pfam" id="PF02673">
    <property type="entry name" value="BacA"/>
    <property type="match status" value="1"/>
</dbReference>
<feature type="transmembrane region" description="Helical" evidence="12">
    <location>
        <begin position="7"/>
        <end position="26"/>
    </location>
</feature>
<dbReference type="PANTHER" id="PTHR30622:SF2">
    <property type="entry name" value="UNDECAPRENYL-DIPHOSPHATASE"/>
    <property type="match status" value="1"/>
</dbReference>
<evidence type="ECO:0000256" key="6">
    <source>
        <dbReference type="ARBA" id="ARBA00022692"/>
    </source>
</evidence>
<keyword evidence="5" id="KW-1003">Cell membrane</keyword>
<dbReference type="AlphaFoldDB" id="A0A2Z2MHT0"/>
<evidence type="ECO:0000256" key="4">
    <source>
        <dbReference type="ARBA" id="ARBA00021581"/>
    </source>
</evidence>
<comment type="subcellular location">
    <subcellularLocation>
        <location evidence="1">Cell membrane</location>
        <topology evidence="1">Multi-pass membrane protein</topology>
    </subcellularLocation>
</comment>
<comment type="similarity">
    <text evidence="2">Belongs to the UppP family.</text>
</comment>
<dbReference type="PANTHER" id="PTHR30622">
    <property type="entry name" value="UNDECAPRENYL-DIPHOSPHATASE"/>
    <property type="match status" value="1"/>
</dbReference>
<evidence type="ECO:0000256" key="12">
    <source>
        <dbReference type="SAM" id="Phobius"/>
    </source>
</evidence>
<evidence type="ECO:0000313" key="13">
    <source>
        <dbReference type="EMBL" id="ASJ04285.1"/>
    </source>
</evidence>
<evidence type="ECO:0000256" key="7">
    <source>
        <dbReference type="ARBA" id="ARBA00022801"/>
    </source>
</evidence>
<dbReference type="Proteomes" id="UP000250272">
    <property type="component" value="Chromosome"/>
</dbReference>